<feature type="compositionally biased region" description="Basic and acidic residues" evidence="4">
    <location>
        <begin position="797"/>
        <end position="808"/>
    </location>
</feature>
<keyword evidence="3" id="KW-0206">Cytoskeleton</keyword>
<accession>A0A4D9CNC0</accession>
<dbReference type="InterPro" id="IPR032675">
    <property type="entry name" value="LRR_dom_sf"/>
</dbReference>
<evidence type="ECO:0000256" key="1">
    <source>
        <dbReference type="ARBA" id="ARBA00004245"/>
    </source>
</evidence>
<dbReference type="AlphaFoldDB" id="A0A4D9CNC0"/>
<feature type="region of interest" description="Disordered" evidence="4">
    <location>
        <begin position="311"/>
        <end position="352"/>
    </location>
</feature>
<evidence type="ECO:0000256" key="2">
    <source>
        <dbReference type="ARBA" id="ARBA00022490"/>
    </source>
</evidence>
<dbReference type="Pfam" id="PF13516">
    <property type="entry name" value="LRR_6"/>
    <property type="match status" value="2"/>
</dbReference>
<evidence type="ECO:0000313" key="5">
    <source>
        <dbReference type="EMBL" id="TFJ80652.1"/>
    </source>
</evidence>
<feature type="compositionally biased region" description="Acidic residues" evidence="4">
    <location>
        <begin position="157"/>
        <end position="166"/>
    </location>
</feature>
<feature type="region of interest" description="Disordered" evidence="4">
    <location>
        <begin position="787"/>
        <end position="817"/>
    </location>
</feature>
<protein>
    <submittedName>
        <fullName evidence="5">Uncharacterized protein</fullName>
    </submittedName>
</protein>
<feature type="region of interest" description="Disordered" evidence="4">
    <location>
        <begin position="126"/>
        <end position="173"/>
    </location>
</feature>
<dbReference type="Proteomes" id="UP000355283">
    <property type="component" value="Unassembled WGS sequence"/>
</dbReference>
<evidence type="ECO:0000313" key="6">
    <source>
        <dbReference type="Proteomes" id="UP000355283"/>
    </source>
</evidence>
<proteinExistence type="predicted"/>
<comment type="subcellular location">
    <subcellularLocation>
        <location evidence="1">Cytoplasm</location>
        <location evidence="1">Cytoskeleton</location>
    </subcellularLocation>
</comment>
<feature type="compositionally biased region" description="Basic and acidic residues" evidence="4">
    <location>
        <begin position="1085"/>
        <end position="1105"/>
    </location>
</feature>
<keyword evidence="6" id="KW-1185">Reference proteome</keyword>
<organism evidence="5 6">
    <name type="scientific">Nannochloropsis salina CCMP1776</name>
    <dbReference type="NCBI Taxonomy" id="1027361"/>
    <lineage>
        <taxon>Eukaryota</taxon>
        <taxon>Sar</taxon>
        <taxon>Stramenopiles</taxon>
        <taxon>Ochrophyta</taxon>
        <taxon>Eustigmatophyceae</taxon>
        <taxon>Eustigmatales</taxon>
        <taxon>Monodopsidaceae</taxon>
        <taxon>Microchloropsis</taxon>
        <taxon>Microchloropsis salina</taxon>
    </lineage>
</organism>
<feature type="compositionally biased region" description="Basic and acidic residues" evidence="4">
    <location>
        <begin position="139"/>
        <end position="156"/>
    </location>
</feature>
<reference evidence="5 6" key="1">
    <citation type="submission" date="2019-01" db="EMBL/GenBank/DDBJ databases">
        <title>Nuclear Genome Assembly of the Microalgal Biofuel strain Nannochloropsis salina CCMP1776.</title>
        <authorList>
            <person name="Hovde B."/>
        </authorList>
    </citation>
    <scope>NUCLEOTIDE SEQUENCE [LARGE SCALE GENOMIC DNA]</scope>
    <source>
        <strain evidence="5 6">CCMP1776</strain>
    </source>
</reference>
<dbReference type="InterPro" id="IPR001611">
    <property type="entry name" value="Leu-rich_rpt"/>
</dbReference>
<dbReference type="PANTHER" id="PTHR24107">
    <property type="entry name" value="YNEIN REGULATORY COMPLEX SUBUNIT 5"/>
    <property type="match status" value="1"/>
</dbReference>
<dbReference type="Gene3D" id="3.80.10.10">
    <property type="entry name" value="Ribonuclease Inhibitor"/>
    <property type="match status" value="2"/>
</dbReference>
<gene>
    <name evidence="5" type="ORF">NSK_008078</name>
</gene>
<dbReference type="SMART" id="SM00368">
    <property type="entry name" value="LRR_RI"/>
    <property type="match status" value="4"/>
</dbReference>
<feature type="compositionally biased region" description="Pro residues" evidence="4">
    <location>
        <begin position="333"/>
        <end position="352"/>
    </location>
</feature>
<dbReference type="OrthoDB" id="10406704at2759"/>
<feature type="compositionally biased region" description="Basic and acidic residues" evidence="4">
    <location>
        <begin position="425"/>
        <end position="445"/>
    </location>
</feature>
<name>A0A4D9CNC0_9STRA</name>
<sequence length="1113" mass="118700">MQHGNHHGHDLRQEQEQPSLMRYAPENQGMDMFFSSKTAESNLRIYPRMSLLPTVATVVGRLPAPVLAHVMSWLPGECVVNFSTSCQATVPYLHCVPALIVSNPRALPSLVRRLVKGDGIRHLRSLEVERLEPEEEGHEGDRKEEEGGEEEGRGGDGEEDKGEEEAASTQGGGKAMRYAAETLHPQLLVRGPGTAALASPSDLLHPHPPSSPVTMRTFGRNKITRAYLHFWTRALLRALIDHRQKVPALTHLGLSQVTLPDPGAVLGLHALHSITSLALPSLAPSEILPPRLLPAPLAPVSGGLGPLSAAGTGVTSGASEGGFPSSHPSALPSLPPPPPSLPSTLPPASPTLSPPETLFYRALGEEVLVMTKLRELNFGCTTWDALVTAGFFDPPLVKPNSTATPAQQIRAAAAAAAAKAAAARAGKEGGKEGRNEGEEDGREDHPVAVRGWRLAEELRCVDFSAMKDMNDPHLVRLLAYIEQNRYFGIEDLNLSLNPSPPSPFLPPPRLPGFLLDLTPLAAAFLRGVFRRLRVLDLSFQRGLSDVGLAHLAYAWLLGPHREGEGTVLEILKLRETSLGLAPLPGVAPFPPQDSTGLSTMSALLLPHPASSSLTGLRLLGRAMGAGRCEKLKVLDLRDNALGCKGVSALCVGLHREGSMPCLESLDLSMGGRKREQGAGQGEGGEGRQRGAMGPAGCMVLCAALLRQGGRGKVGQGGGGEGRVGGCRLRRLGLGGHLMGVEGVEVLLKVLRAGACPALRELDLTDNALGDEGACLVAEWLRGWERGREGWGGGAQDRPWDGKEGKEEQGDVQVTTPPPLRQLLLGHNGITGALFAVHPLFQTPPCPGTSSLAALNLEGNLLASPLPTHAQGEDEGHHDLRPCLQAFLGPSLRHLSLAHNPFIGSMPASAAALGRLVREYPGIEHLNLTGCGLGRTREEESVGVKTGKKVAKVGFQLPVMLAEIQRPLALSSLLLRECGVDLSSLQSLCHASNVLRQLATVETDGQGGEECSAMLASLLASLTAGQLPGLKAVTFLCLDVDDDLAWRQSRFVERIERLRPWMKAYVSWPVGQAEMSNRTGRGGRGKSAEGRVEEEKTRREGARSEEWEGYDNGE</sequence>
<dbReference type="InterPro" id="IPR052410">
    <property type="entry name" value="DRC5"/>
</dbReference>
<evidence type="ECO:0000256" key="4">
    <source>
        <dbReference type="SAM" id="MobiDB-lite"/>
    </source>
</evidence>
<dbReference type="GO" id="GO:0005856">
    <property type="term" value="C:cytoskeleton"/>
    <property type="evidence" value="ECO:0007669"/>
    <property type="project" value="UniProtKB-SubCell"/>
</dbReference>
<dbReference type="PANTHER" id="PTHR24107:SF2">
    <property type="entry name" value="NLR FAMILY CARD DOMAIN CONTAINING 3"/>
    <property type="match status" value="1"/>
</dbReference>
<dbReference type="EMBL" id="SDOX01000159">
    <property type="protein sequence ID" value="TFJ80652.1"/>
    <property type="molecule type" value="Genomic_DNA"/>
</dbReference>
<evidence type="ECO:0000256" key="3">
    <source>
        <dbReference type="ARBA" id="ARBA00023212"/>
    </source>
</evidence>
<dbReference type="SUPFAM" id="SSF52047">
    <property type="entry name" value="RNI-like"/>
    <property type="match status" value="1"/>
</dbReference>
<feature type="region of interest" description="Disordered" evidence="4">
    <location>
        <begin position="1075"/>
        <end position="1113"/>
    </location>
</feature>
<keyword evidence="2" id="KW-0963">Cytoplasm</keyword>
<feature type="region of interest" description="Disordered" evidence="4">
    <location>
        <begin position="423"/>
        <end position="445"/>
    </location>
</feature>
<comment type="caution">
    <text evidence="5">The sequence shown here is derived from an EMBL/GenBank/DDBJ whole genome shotgun (WGS) entry which is preliminary data.</text>
</comment>